<organism evidence="3 4">
    <name type="scientific">Bremia lactucae</name>
    <name type="common">Lettuce downy mildew</name>
    <dbReference type="NCBI Taxonomy" id="4779"/>
    <lineage>
        <taxon>Eukaryota</taxon>
        <taxon>Sar</taxon>
        <taxon>Stramenopiles</taxon>
        <taxon>Oomycota</taxon>
        <taxon>Peronosporomycetes</taxon>
        <taxon>Peronosporales</taxon>
        <taxon>Peronosporaceae</taxon>
        <taxon>Bremia</taxon>
    </lineage>
</organism>
<dbReference type="OrthoDB" id="258495at2759"/>
<dbReference type="AlphaFoldDB" id="A0A976FML2"/>
<evidence type="ECO:0000313" key="4">
    <source>
        <dbReference type="Proteomes" id="UP000294530"/>
    </source>
</evidence>
<feature type="region of interest" description="Disordered" evidence="1">
    <location>
        <begin position="657"/>
        <end position="681"/>
    </location>
</feature>
<reference evidence="3 4" key="1">
    <citation type="journal article" date="2021" name="Genome Biol.">
        <title>AFLAP: assembly-free linkage analysis pipeline using k-mers from genome sequencing data.</title>
        <authorList>
            <person name="Fletcher K."/>
            <person name="Zhang L."/>
            <person name="Gil J."/>
            <person name="Han R."/>
            <person name="Cavanaugh K."/>
            <person name="Michelmore R."/>
        </authorList>
    </citation>
    <scope>NUCLEOTIDE SEQUENCE [LARGE SCALE GENOMIC DNA]</scope>
    <source>
        <strain evidence="3 4">SF5</strain>
    </source>
</reference>
<dbReference type="PANTHER" id="PTHR12864">
    <property type="entry name" value="RAN BINDING PROTEIN 9-RELATED"/>
    <property type="match status" value="1"/>
</dbReference>
<feature type="domain" description="SPRY" evidence="2">
    <location>
        <begin position="206"/>
        <end position="277"/>
    </location>
</feature>
<accession>A0A976FML2</accession>
<dbReference type="Proteomes" id="UP000294530">
    <property type="component" value="Unassembled WGS sequence"/>
</dbReference>
<name>A0A976FML2_BRELC</name>
<evidence type="ECO:0000256" key="1">
    <source>
        <dbReference type="SAM" id="MobiDB-lite"/>
    </source>
</evidence>
<evidence type="ECO:0000313" key="3">
    <source>
        <dbReference type="EMBL" id="TDH69488.1"/>
    </source>
</evidence>
<proteinExistence type="predicted"/>
<dbReference type="GeneID" id="94353503"/>
<dbReference type="Gene3D" id="2.60.120.920">
    <property type="match status" value="1"/>
</dbReference>
<evidence type="ECO:0000259" key="2">
    <source>
        <dbReference type="Pfam" id="PF00622"/>
    </source>
</evidence>
<sequence length="681" mass="77616">MAFDPRCVAYEGRLQADHRTAEYIGRGNHDADAACFRSRHPVGFCASSRIFYYETRILATLPPSSVPPQRASSALALRPTTDHAIHDQIPPSVQEDLDPEVWNTNLVHHPLLSHEGRAHTMFSQNPRLRHFTRHRTLRPSEKKRFHHQVAVGFIIDEIEQMPHVTTPIGINRTRKPSGNLKKSRKTDGFNEANERAANIDTTSPTIDHRNLGENVNSLAYVGKSGTVLASGHQVLQCERYGAGDVVGCGILWDTHTFFFTCNGTLVGKVAARDVPDLDPFEQIDTRDENECWSDFESDDDDEFNDWTEMKALYPAVSLHGIGECVQGVFEKHAFRFDVQEFETQVHSDRQRLLHIESEQQKTQSVSSKLEEAELTVEDFVQEYLVFHGYEKAYVALKGAQAPRKRPLQSINCVHESKNVVSSVEANCSEFTTISSDGRPLNPVLLETLNFRHHVRELIQCFQTAQALELIQPYGNQLNLQLKDFKTIRFNCHLLCVVDELTRPSMIQARENESKGMKTKTWNPESAIAVARRVFRDDSMPQKHQRHVHGSRLKDDQDIAAVMSLLLYDQRERVPLTWRGQFFLTSAFRESVIDHVNRFLLERTDLVGPQGSSFETFLCRLETLQHECLNHGCHVYPEDPNDLTTEIRKMPCRRASMSSSFEDSSSSLSELEDQVHENDMQA</sequence>
<protein>
    <recommendedName>
        <fullName evidence="2">SPRY domain-containing protein</fullName>
    </recommendedName>
</protein>
<feature type="compositionally biased region" description="Basic and acidic residues" evidence="1">
    <location>
        <begin position="672"/>
        <end position="681"/>
    </location>
</feature>
<comment type="caution">
    <text evidence="3">The sequence shown here is derived from an EMBL/GenBank/DDBJ whole genome shotgun (WGS) entry which is preliminary data.</text>
</comment>
<dbReference type="KEGG" id="blac:94353503"/>
<dbReference type="InterPro" id="IPR003877">
    <property type="entry name" value="SPRY_dom"/>
</dbReference>
<dbReference type="Pfam" id="PF00622">
    <property type="entry name" value="SPRY"/>
    <property type="match status" value="1"/>
</dbReference>
<dbReference type="InterPro" id="IPR043136">
    <property type="entry name" value="B30.2/SPRY_sf"/>
</dbReference>
<dbReference type="EMBL" id="SHOA02000005">
    <property type="protein sequence ID" value="TDH69488.1"/>
    <property type="molecule type" value="Genomic_DNA"/>
</dbReference>
<keyword evidence="4" id="KW-1185">Reference proteome</keyword>
<gene>
    <name evidence="3" type="ORF">CCR75_009794</name>
</gene>
<dbReference type="InterPro" id="IPR050618">
    <property type="entry name" value="Ubq-SigPath_Reg"/>
</dbReference>
<feature type="compositionally biased region" description="Low complexity" evidence="1">
    <location>
        <begin position="657"/>
        <end position="668"/>
    </location>
</feature>
<feature type="region of interest" description="Disordered" evidence="1">
    <location>
        <begin position="168"/>
        <end position="193"/>
    </location>
</feature>
<dbReference type="RefSeq" id="XP_067818987.1">
    <property type="nucleotide sequence ID" value="XM_067967832.1"/>
</dbReference>